<feature type="transmembrane region" description="Helical" evidence="1">
    <location>
        <begin position="116"/>
        <end position="139"/>
    </location>
</feature>
<dbReference type="AlphaFoldDB" id="A0AAU7VJX2"/>
<evidence type="ECO:0000313" key="2">
    <source>
        <dbReference type="EMBL" id="XBX74342.1"/>
    </source>
</evidence>
<evidence type="ECO:0000256" key="1">
    <source>
        <dbReference type="SAM" id="Phobius"/>
    </source>
</evidence>
<feature type="transmembrane region" description="Helical" evidence="1">
    <location>
        <begin position="21"/>
        <end position="41"/>
    </location>
</feature>
<name>A0AAU7VJX2_9FIRM</name>
<keyword evidence="1" id="KW-1133">Transmembrane helix</keyword>
<feature type="transmembrane region" description="Helical" evidence="1">
    <location>
        <begin position="181"/>
        <end position="200"/>
    </location>
</feature>
<feature type="transmembrane region" description="Helical" evidence="1">
    <location>
        <begin position="47"/>
        <end position="67"/>
    </location>
</feature>
<keyword evidence="1" id="KW-0812">Transmembrane</keyword>
<proteinExistence type="predicted"/>
<accession>A0AAU7VJX2</accession>
<sequence length="235" mass="25306">MEKSNESYLRWVHRFGRTGTTILIIYILMIPTIICAIYDIFPPISSVILGGIGVFALFIPIGIAEVLSYTPLLGSSCYLTFTTGNVLNLKLPCVINAMKIANVEPNTPEGDAISTVAVALSSILTILIIALGVILLVPLQPLLQTDSVQQATTYMLPALFGGLFLGFLGKGEGEYIVKRKSTAIILPVLLVSLAAKLGILKSGLEGVAIIVMLPITLLSARILWKKGVIEVEKRR</sequence>
<dbReference type="EMBL" id="CP158367">
    <property type="protein sequence ID" value="XBX74342.1"/>
    <property type="molecule type" value="Genomic_DNA"/>
</dbReference>
<protein>
    <submittedName>
        <fullName evidence="2">Uncharacterized protein</fullName>
    </submittedName>
</protein>
<feature type="transmembrane region" description="Helical" evidence="1">
    <location>
        <begin position="206"/>
        <end position="224"/>
    </location>
</feature>
<feature type="transmembrane region" description="Helical" evidence="1">
    <location>
        <begin position="151"/>
        <end position="169"/>
    </location>
</feature>
<keyword evidence="1" id="KW-0472">Membrane</keyword>
<reference evidence="2" key="1">
    <citation type="journal article" date="2013" name="Extremophiles">
        <title>Proteinivorax tanatarense gen. nov., sp. nov., an anaerobic, haloalkaliphilic, proteolytic bacterium isolated from a decaying algal bloom, and proposal of Proteinivoraceae fam. nov.</title>
        <authorList>
            <person name="Kevbrin V."/>
            <person name="Boltyanskaya Y."/>
            <person name="Zhilina T."/>
            <person name="Kolganova T."/>
            <person name="Lavrentjeva E."/>
            <person name="Kuznetsov B."/>
        </authorList>
    </citation>
    <scope>NUCLEOTIDE SEQUENCE</scope>
    <source>
        <strain evidence="2">Z-910T</strain>
    </source>
</reference>
<dbReference type="RefSeq" id="WP_350343096.1">
    <property type="nucleotide sequence ID" value="NZ_CP158367.1"/>
</dbReference>
<gene>
    <name evidence="2" type="ORF">PRVXT_002376</name>
</gene>
<organism evidence="2">
    <name type="scientific">Proteinivorax tanatarense</name>
    <dbReference type="NCBI Taxonomy" id="1260629"/>
    <lineage>
        <taxon>Bacteria</taxon>
        <taxon>Bacillati</taxon>
        <taxon>Bacillota</taxon>
        <taxon>Clostridia</taxon>
        <taxon>Eubacteriales</taxon>
        <taxon>Proteinivoracaceae</taxon>
        <taxon>Proteinivorax</taxon>
    </lineage>
</organism>
<reference evidence="2" key="2">
    <citation type="submission" date="2024-06" db="EMBL/GenBank/DDBJ databases">
        <authorList>
            <person name="Petrova K.O."/>
            <person name="Toshchakov S.V."/>
            <person name="Boltjanskaja Y.V."/>
            <person name="Kevbrin V."/>
        </authorList>
    </citation>
    <scope>NUCLEOTIDE SEQUENCE</scope>
    <source>
        <strain evidence="2">Z-910T</strain>
    </source>
</reference>